<reference evidence="5" key="1">
    <citation type="journal article" date="2019" name="Int. J. Syst. Evol. Microbiol.">
        <title>The Global Catalogue of Microorganisms (GCM) 10K type strain sequencing project: providing services to taxonomists for standard genome sequencing and annotation.</title>
        <authorList>
            <consortium name="The Broad Institute Genomics Platform"/>
            <consortium name="The Broad Institute Genome Sequencing Center for Infectious Disease"/>
            <person name="Wu L."/>
            <person name="Ma J."/>
        </authorList>
    </citation>
    <scope>NUCLEOTIDE SEQUENCE [LARGE SCALE GENOMIC DNA]</scope>
    <source>
        <strain evidence="5">CGMCC 1.15809</strain>
    </source>
</reference>
<evidence type="ECO:0000259" key="3">
    <source>
        <dbReference type="Pfam" id="PF04892"/>
    </source>
</evidence>
<evidence type="ECO:0000256" key="2">
    <source>
        <dbReference type="SAM" id="Phobius"/>
    </source>
</evidence>
<organism evidence="4 5">
    <name type="scientific">Streptomyces ramulosus</name>
    <dbReference type="NCBI Taxonomy" id="47762"/>
    <lineage>
        <taxon>Bacteria</taxon>
        <taxon>Bacillati</taxon>
        <taxon>Actinomycetota</taxon>
        <taxon>Actinomycetes</taxon>
        <taxon>Kitasatosporales</taxon>
        <taxon>Streptomycetaceae</taxon>
        <taxon>Streptomyces</taxon>
    </lineage>
</organism>
<sequence>MGYVLGRRFSGRPWAVAAFVGAVSTELALTLFLPSGGPAGSGGTGACIINRNFAEPFATEQGLLNILLFLPIGFFGVMAFRTLLPVLAGSVLLTIATELLQTLVPGISRGCDSSDVEMNTLGAVVGLLLAWALLHLTGRHVNAPKAHAGPTTIGAGIGLGCAAVVWLAWITPTAVDATSLQFTGSKEKEAVTQAIRQAFGERYKIVNVQLSAGAEDVPDSLFITLDHGSAELSWPDAAQLNVTLEDSSITTENSFPIPGTRKKPAGEHDALALARRYAQEHYPRELHGAEPQVTAVGEKAELGWIASWRRRNTAGVLMPMRLDIQINTAGRISQMLINTTPDPTALPQATISEKAAQKTALAYAEHPKGPDGLHPVDSELLAVQRDGHWRTQWITTFAADDPTMQLEPVYVDASTGKVTQRATQNQELPPPSADGEAVTETITEPN</sequence>
<dbReference type="Proteomes" id="UP001596241">
    <property type="component" value="Unassembled WGS sequence"/>
</dbReference>
<dbReference type="InterPro" id="IPR006976">
    <property type="entry name" value="VanZ-like"/>
</dbReference>
<keyword evidence="2" id="KW-0812">Transmembrane</keyword>
<evidence type="ECO:0000313" key="4">
    <source>
        <dbReference type="EMBL" id="MFC5892088.1"/>
    </source>
</evidence>
<dbReference type="RefSeq" id="WP_345087097.1">
    <property type="nucleotide sequence ID" value="NZ_BAAAWG010000013.1"/>
</dbReference>
<protein>
    <submittedName>
        <fullName evidence="4">VanZ family protein</fullName>
    </submittedName>
</protein>
<evidence type="ECO:0000256" key="1">
    <source>
        <dbReference type="SAM" id="MobiDB-lite"/>
    </source>
</evidence>
<feature type="domain" description="VanZ-like" evidence="3">
    <location>
        <begin position="61"/>
        <end position="132"/>
    </location>
</feature>
<feature type="transmembrane region" description="Helical" evidence="2">
    <location>
        <begin position="119"/>
        <end position="136"/>
    </location>
</feature>
<keyword evidence="5" id="KW-1185">Reference proteome</keyword>
<feature type="compositionally biased region" description="Polar residues" evidence="1">
    <location>
        <begin position="416"/>
        <end position="427"/>
    </location>
</feature>
<dbReference type="EMBL" id="JBHSPW010000002">
    <property type="protein sequence ID" value="MFC5892088.1"/>
    <property type="molecule type" value="Genomic_DNA"/>
</dbReference>
<accession>A0ABW1FGV6</accession>
<feature type="transmembrane region" description="Helical" evidence="2">
    <location>
        <begin position="148"/>
        <end position="169"/>
    </location>
</feature>
<comment type="caution">
    <text evidence="4">The sequence shown here is derived from an EMBL/GenBank/DDBJ whole genome shotgun (WGS) entry which is preliminary data.</text>
</comment>
<gene>
    <name evidence="4" type="ORF">ACFP3M_04555</name>
</gene>
<keyword evidence="2" id="KW-1133">Transmembrane helix</keyword>
<evidence type="ECO:0000313" key="5">
    <source>
        <dbReference type="Proteomes" id="UP001596241"/>
    </source>
</evidence>
<dbReference type="Pfam" id="PF04892">
    <property type="entry name" value="VanZ"/>
    <property type="match status" value="1"/>
</dbReference>
<keyword evidence="2" id="KW-0472">Membrane</keyword>
<name>A0ABW1FGV6_9ACTN</name>
<feature type="transmembrane region" description="Helical" evidence="2">
    <location>
        <begin position="87"/>
        <end position="107"/>
    </location>
</feature>
<proteinExistence type="predicted"/>
<feature type="transmembrane region" description="Helical" evidence="2">
    <location>
        <begin position="62"/>
        <end position="80"/>
    </location>
</feature>
<feature type="transmembrane region" description="Helical" evidence="2">
    <location>
        <begin position="12"/>
        <end position="33"/>
    </location>
</feature>
<feature type="region of interest" description="Disordered" evidence="1">
    <location>
        <begin position="416"/>
        <end position="446"/>
    </location>
</feature>